<dbReference type="KEGG" id="cfem:HCR03_02005"/>
<gene>
    <name evidence="2" type="ORF">CAFE_26000</name>
    <name evidence="3" type="ORF">HCR03_02005</name>
</gene>
<dbReference type="OrthoDB" id="1858371at2"/>
<evidence type="ECO:0000313" key="5">
    <source>
        <dbReference type="Proteomes" id="UP000515909"/>
    </source>
</evidence>
<dbReference type="RefSeq" id="WP_066650569.1">
    <property type="nucleotide sequence ID" value="NZ_CP060286.1"/>
</dbReference>
<evidence type="ECO:0000313" key="2">
    <source>
        <dbReference type="EMBL" id="MVB11872.1"/>
    </source>
</evidence>
<keyword evidence="1" id="KW-0175">Coiled coil</keyword>
<organism evidence="2 4">
    <name type="scientific">Caproicibacter fermentans</name>
    <dbReference type="NCBI Taxonomy" id="2576756"/>
    <lineage>
        <taxon>Bacteria</taxon>
        <taxon>Bacillati</taxon>
        <taxon>Bacillota</taxon>
        <taxon>Clostridia</taxon>
        <taxon>Eubacteriales</taxon>
        <taxon>Acutalibacteraceae</taxon>
        <taxon>Caproicibacter</taxon>
    </lineage>
</organism>
<reference evidence="2 4" key="1">
    <citation type="submission" date="2019-09" db="EMBL/GenBank/DDBJ databases">
        <title>Genome sequence of Clostridium sp. EA1.</title>
        <authorList>
            <person name="Poehlein A."/>
            <person name="Bengelsdorf F.R."/>
            <person name="Daniel R."/>
        </authorList>
    </citation>
    <scope>NUCLEOTIDE SEQUENCE [LARGE SCALE GENOMIC DNA]</scope>
    <source>
        <strain evidence="2 4">EA1</strain>
    </source>
</reference>
<reference evidence="3 5" key="2">
    <citation type="submission" date="2020-08" db="EMBL/GenBank/DDBJ databases">
        <title>The isolate Caproiciproducens sp. 7D4C2 produces n-caproate at mildly acidic conditions from hexoses: genome and rBOX comparison with related strains and chain-elongating bacteria.</title>
        <authorList>
            <person name="Esquivel-Elizondo S."/>
            <person name="Bagci C."/>
            <person name="Temovska M."/>
            <person name="Jeon B.S."/>
            <person name="Bessarab I."/>
            <person name="Williams R.B.H."/>
            <person name="Huson D.H."/>
            <person name="Angenent L.T."/>
        </authorList>
    </citation>
    <scope>NUCLEOTIDE SEQUENCE [LARGE SCALE GENOMIC DNA]</scope>
    <source>
        <strain evidence="3 5">7D4C2</strain>
    </source>
</reference>
<dbReference type="EMBL" id="VWXL01000077">
    <property type="protein sequence ID" value="MVB11872.1"/>
    <property type="molecule type" value="Genomic_DNA"/>
</dbReference>
<evidence type="ECO:0000313" key="3">
    <source>
        <dbReference type="EMBL" id="QNK41110.1"/>
    </source>
</evidence>
<protein>
    <submittedName>
        <fullName evidence="2">Uncharacterized protein</fullName>
    </submittedName>
</protein>
<evidence type="ECO:0000313" key="4">
    <source>
        <dbReference type="Proteomes" id="UP000469440"/>
    </source>
</evidence>
<sequence length="103" mass="12390">MQDLMKQIIDMDRKARQITETAQQEKVDSEKEIQQKREEIRQKYLEEARRRISKNEPKERAAAEAAWVEKKKQSKRLSDRMDELYRDKGDQWVEQIVAKVIGE</sequence>
<dbReference type="Proteomes" id="UP000515909">
    <property type="component" value="Chromosome"/>
</dbReference>
<keyword evidence="4" id="KW-1185">Reference proteome</keyword>
<evidence type="ECO:0000256" key="1">
    <source>
        <dbReference type="SAM" id="Coils"/>
    </source>
</evidence>
<dbReference type="EMBL" id="CP060286">
    <property type="protein sequence ID" value="QNK41110.1"/>
    <property type="molecule type" value="Genomic_DNA"/>
</dbReference>
<name>A0A6N8I1F8_9FIRM</name>
<accession>A0A6N8I1F8</accession>
<proteinExistence type="predicted"/>
<accession>A0A7G8TBW9</accession>
<feature type="coiled-coil region" evidence="1">
    <location>
        <begin position="19"/>
        <end position="46"/>
    </location>
</feature>
<dbReference type="Proteomes" id="UP000469440">
    <property type="component" value="Unassembled WGS sequence"/>
</dbReference>
<dbReference type="AlphaFoldDB" id="A0A6N8I1F8"/>